<dbReference type="Pfam" id="PF18301">
    <property type="entry name" value="preATP-grasp_3"/>
    <property type="match status" value="1"/>
</dbReference>
<gene>
    <name evidence="3" type="ORF">LOC71_10105</name>
</gene>
<feature type="domain" description="Tyramine--L-glutamate ligase pre ATP-grasp" evidence="2">
    <location>
        <begin position="46"/>
        <end position="122"/>
    </location>
</feature>
<comment type="caution">
    <text evidence="3">The sequence shown here is derived from an EMBL/GenBank/DDBJ whole genome shotgun (WGS) entry which is preliminary data.</text>
</comment>
<keyword evidence="4" id="KW-1185">Reference proteome</keyword>
<organism evidence="3 4">
    <name type="scientific">Rhodopirellula halodulae</name>
    <dbReference type="NCBI Taxonomy" id="2894198"/>
    <lineage>
        <taxon>Bacteria</taxon>
        <taxon>Pseudomonadati</taxon>
        <taxon>Planctomycetota</taxon>
        <taxon>Planctomycetia</taxon>
        <taxon>Pirellulales</taxon>
        <taxon>Pirellulaceae</taxon>
        <taxon>Rhodopirellula</taxon>
    </lineage>
</organism>
<sequence length="387" mass="42524">MRIFVGEFLCGGGMLATDLERIPSTLLREGTSMWQALVEDFSQWAEVVTPLDRRLVDEFSQANPRVRSVKIDDADCFLNDWIAEAKACDWALIVAPETGQVLERTVAAFREAGVQMLACTESVIRMASDKWLTAEWLSQHGIPTPLTWSAEQLLAAEHPSGPPRELAIGCVGRELLHDRTANWLRKPRDGCSGDAVRASRDWRSLVAGMDTSDVLQTRVVGRSASVIVLSYDHEFFCNRADRVGPMVCPVMWQDCPWEFGVRDGSSPGLSLGDSPVRYRGGSGPATEAVQHRGLALAERVCRALPSSQLGFIGIDMILGDRPEDDCVIEINPRMTTSYVGVRHLTDGNLTSVWNPNGSHEVTFRGGSDQIRWNVEGPAGCPLVDEGC</sequence>
<name>A0ABS8NIK7_9BACT</name>
<evidence type="ECO:0000313" key="3">
    <source>
        <dbReference type="EMBL" id="MCC9642628.1"/>
    </source>
</evidence>
<dbReference type="Pfam" id="PF02655">
    <property type="entry name" value="ATP-grasp_3"/>
    <property type="match status" value="1"/>
</dbReference>
<evidence type="ECO:0000259" key="2">
    <source>
        <dbReference type="Pfam" id="PF18301"/>
    </source>
</evidence>
<dbReference type="RefSeq" id="WP_230273493.1">
    <property type="nucleotide sequence ID" value="NZ_JAJKFW010000022.1"/>
</dbReference>
<evidence type="ECO:0000313" key="4">
    <source>
        <dbReference type="Proteomes" id="UP001430306"/>
    </source>
</evidence>
<dbReference type="EMBL" id="JAJKFW010000022">
    <property type="protein sequence ID" value="MCC9642628.1"/>
    <property type="molecule type" value="Genomic_DNA"/>
</dbReference>
<dbReference type="Gene3D" id="3.30.470.20">
    <property type="entry name" value="ATP-grasp fold, B domain"/>
    <property type="match status" value="1"/>
</dbReference>
<dbReference type="Gene3D" id="3.40.50.11770">
    <property type="match status" value="1"/>
</dbReference>
<proteinExistence type="predicted"/>
<dbReference type="InterPro" id="IPR003806">
    <property type="entry name" value="ATP-grasp_PylC-type"/>
</dbReference>
<reference evidence="3" key="1">
    <citation type="submission" date="2021-11" db="EMBL/GenBank/DDBJ databases">
        <title>Genome sequence.</title>
        <authorList>
            <person name="Sun Q."/>
        </authorList>
    </citation>
    <scope>NUCLEOTIDE SEQUENCE</scope>
    <source>
        <strain evidence="3">JC740</strain>
    </source>
</reference>
<dbReference type="InterPro" id="IPR040803">
    <property type="entry name" value="MfnD_preATP-grasp"/>
</dbReference>
<dbReference type="SUPFAM" id="SSF56059">
    <property type="entry name" value="Glutathione synthetase ATP-binding domain-like"/>
    <property type="match status" value="1"/>
</dbReference>
<dbReference type="Proteomes" id="UP001430306">
    <property type="component" value="Unassembled WGS sequence"/>
</dbReference>
<protein>
    <submittedName>
        <fullName evidence="3">ATP-grasp domain-containing protein</fullName>
    </submittedName>
</protein>
<feature type="domain" description="ATP-grasp fold PylC-type" evidence="1">
    <location>
        <begin position="127"/>
        <end position="337"/>
    </location>
</feature>
<accession>A0ABS8NIK7</accession>
<evidence type="ECO:0000259" key="1">
    <source>
        <dbReference type="Pfam" id="PF02655"/>
    </source>
</evidence>